<evidence type="ECO:0000256" key="2">
    <source>
        <dbReference type="SAM" id="SignalP"/>
    </source>
</evidence>
<gene>
    <name evidence="4" type="ORF">M9R32_10150</name>
</gene>
<feature type="region of interest" description="Disordered" evidence="1">
    <location>
        <begin position="134"/>
        <end position="162"/>
    </location>
</feature>
<reference evidence="4" key="1">
    <citation type="submission" date="2022-05" db="EMBL/GenBank/DDBJ databases">
        <authorList>
            <person name="Colautti A."/>
            <person name="Iacumin L."/>
        </authorList>
    </citation>
    <scope>NUCLEOTIDE SEQUENCE</scope>
    <source>
        <strain evidence="4">SK 55</strain>
    </source>
</reference>
<protein>
    <submittedName>
        <fullName evidence="4">FixH family protein</fullName>
    </submittedName>
</protein>
<dbReference type="EMBL" id="JAMKBJ010000008">
    <property type="protein sequence ID" value="MCZ8537542.1"/>
    <property type="molecule type" value="Genomic_DNA"/>
</dbReference>
<evidence type="ECO:0000313" key="5">
    <source>
        <dbReference type="Proteomes" id="UP001152173"/>
    </source>
</evidence>
<dbReference type="InterPro" id="IPR032693">
    <property type="entry name" value="YtkA-like_dom"/>
</dbReference>
<name>A0A9X3REH6_9BACL</name>
<keyword evidence="5" id="KW-1185">Reference proteome</keyword>
<accession>A0A9X3REH6</accession>
<dbReference type="Pfam" id="PF13115">
    <property type="entry name" value="YtkA"/>
    <property type="match status" value="2"/>
</dbReference>
<dbReference type="PROSITE" id="PS51257">
    <property type="entry name" value="PROKAR_LIPOPROTEIN"/>
    <property type="match status" value="1"/>
</dbReference>
<dbReference type="Proteomes" id="UP001152173">
    <property type="component" value="Unassembled WGS sequence"/>
</dbReference>
<feature type="chain" id="PRO_5040795989" evidence="2">
    <location>
        <begin position="21"/>
        <end position="256"/>
    </location>
</feature>
<keyword evidence="2" id="KW-0732">Signal</keyword>
<proteinExistence type="predicted"/>
<sequence>MKRFLAIGSILAALTLSACGTNEEHDGHNAATSDEVPEMVEVDLTVPETVTAGEKVKITAAVTQGGEIVEDADEVKIEVLNLTSGEKEMIDAILNEDKQYAIDYTFETNGTYDITSHVTARDLHTMPTKQVTVTGGKEATSKVTETSTEEKTHGADSHHGHGATIDFADGSATVGEAVMLVANVSLADAPLEGARVQYEISRSDADHHTWLEAPAKEAGVYQTEFTFTETGTYEIEVHVTKGDDIHDHLVKTYTVK</sequence>
<organism evidence="4 5">
    <name type="scientific">Paenisporosarcina quisquiliarum</name>
    <dbReference type="NCBI Taxonomy" id="365346"/>
    <lineage>
        <taxon>Bacteria</taxon>
        <taxon>Bacillati</taxon>
        <taxon>Bacillota</taxon>
        <taxon>Bacilli</taxon>
        <taxon>Bacillales</taxon>
        <taxon>Caryophanaceae</taxon>
        <taxon>Paenisporosarcina</taxon>
    </lineage>
</organism>
<feature type="compositionally biased region" description="Low complexity" evidence="1">
    <location>
        <begin position="137"/>
        <end position="146"/>
    </location>
</feature>
<comment type="caution">
    <text evidence="4">The sequence shown here is derived from an EMBL/GenBank/DDBJ whole genome shotgun (WGS) entry which is preliminary data.</text>
</comment>
<dbReference type="RefSeq" id="WP_269926635.1">
    <property type="nucleotide sequence ID" value="NZ_JAMKBJ010000008.1"/>
</dbReference>
<evidence type="ECO:0000256" key="1">
    <source>
        <dbReference type="SAM" id="MobiDB-lite"/>
    </source>
</evidence>
<feature type="domain" description="YtkA-like" evidence="3">
    <location>
        <begin position="37"/>
        <end position="117"/>
    </location>
</feature>
<evidence type="ECO:0000259" key="3">
    <source>
        <dbReference type="Pfam" id="PF13115"/>
    </source>
</evidence>
<feature type="compositionally biased region" description="Basic and acidic residues" evidence="1">
    <location>
        <begin position="148"/>
        <end position="159"/>
    </location>
</feature>
<evidence type="ECO:0000313" key="4">
    <source>
        <dbReference type="EMBL" id="MCZ8537542.1"/>
    </source>
</evidence>
<feature type="signal peptide" evidence="2">
    <location>
        <begin position="1"/>
        <end position="20"/>
    </location>
</feature>
<dbReference type="AlphaFoldDB" id="A0A9X3REH6"/>
<feature type="domain" description="YtkA-like" evidence="3">
    <location>
        <begin position="171"/>
        <end position="238"/>
    </location>
</feature>